<reference evidence="6" key="1">
    <citation type="submission" date="2023-10" db="EMBL/GenBank/DDBJ databases">
        <title>Genome assembly of Pristionchus species.</title>
        <authorList>
            <person name="Yoshida K."/>
            <person name="Sommer R.J."/>
        </authorList>
    </citation>
    <scope>NUCLEOTIDE SEQUENCE</scope>
    <source>
        <strain evidence="6">RS0144</strain>
    </source>
</reference>
<dbReference type="GO" id="GO:0008168">
    <property type="term" value="F:methyltransferase activity"/>
    <property type="evidence" value="ECO:0007669"/>
    <property type="project" value="UniProtKB-KW"/>
</dbReference>
<feature type="domain" description="SAM-dependent MTase TRM10-type" evidence="5">
    <location>
        <begin position="159"/>
        <end position="367"/>
    </location>
</feature>
<gene>
    <name evidence="6" type="ORF">PENTCL1PPCAC_26805</name>
</gene>
<dbReference type="GO" id="GO:0070131">
    <property type="term" value="P:positive regulation of mitochondrial translation"/>
    <property type="evidence" value="ECO:0007669"/>
    <property type="project" value="TreeGrafter"/>
</dbReference>
<evidence type="ECO:0000259" key="5">
    <source>
        <dbReference type="PROSITE" id="PS51675"/>
    </source>
</evidence>
<dbReference type="GO" id="GO:0097745">
    <property type="term" value="P:mitochondrial tRNA 5'-end processing"/>
    <property type="evidence" value="ECO:0007669"/>
    <property type="project" value="TreeGrafter"/>
</dbReference>
<keyword evidence="7" id="KW-1185">Reference proteome</keyword>
<dbReference type="PROSITE" id="PS51675">
    <property type="entry name" value="SAM_MT_TRM10"/>
    <property type="match status" value="1"/>
</dbReference>
<dbReference type="FunFam" id="3.40.1280.30:FF:000010">
    <property type="entry name" value="Protein CBG14899"/>
    <property type="match status" value="1"/>
</dbReference>
<dbReference type="GO" id="GO:0005654">
    <property type="term" value="C:nucleoplasm"/>
    <property type="evidence" value="ECO:0007669"/>
    <property type="project" value="TreeGrafter"/>
</dbReference>
<keyword evidence="2" id="KW-0808">Transferase</keyword>
<dbReference type="PANTHER" id="PTHR13563">
    <property type="entry name" value="TRNA (GUANINE-9-) METHYLTRANSFERASE"/>
    <property type="match status" value="1"/>
</dbReference>
<keyword evidence="4" id="KW-0175">Coiled coil</keyword>
<proteinExistence type="predicted"/>
<dbReference type="AlphaFoldDB" id="A0AAV5UCE7"/>
<dbReference type="Gene3D" id="3.40.1280.30">
    <property type="match status" value="1"/>
</dbReference>
<evidence type="ECO:0000256" key="3">
    <source>
        <dbReference type="ARBA" id="ARBA00022691"/>
    </source>
</evidence>
<keyword evidence="1" id="KW-0489">Methyltransferase</keyword>
<evidence type="ECO:0000256" key="4">
    <source>
        <dbReference type="SAM" id="Coils"/>
    </source>
</evidence>
<dbReference type="InterPro" id="IPR028564">
    <property type="entry name" value="MT_TRM10-typ"/>
</dbReference>
<name>A0AAV5UCE7_9BILA</name>
<evidence type="ECO:0000256" key="1">
    <source>
        <dbReference type="ARBA" id="ARBA00022603"/>
    </source>
</evidence>
<dbReference type="GO" id="GO:0000049">
    <property type="term" value="F:tRNA binding"/>
    <property type="evidence" value="ECO:0007669"/>
    <property type="project" value="TreeGrafter"/>
</dbReference>
<evidence type="ECO:0000313" key="6">
    <source>
        <dbReference type="EMBL" id="GMT04631.1"/>
    </source>
</evidence>
<dbReference type="InterPro" id="IPR038459">
    <property type="entry name" value="MT_TRM10-typ_sf"/>
</dbReference>
<evidence type="ECO:0000256" key="2">
    <source>
        <dbReference type="ARBA" id="ARBA00022679"/>
    </source>
</evidence>
<dbReference type="GO" id="GO:0032259">
    <property type="term" value="P:methylation"/>
    <property type="evidence" value="ECO:0007669"/>
    <property type="project" value="UniProtKB-KW"/>
</dbReference>
<accession>A0AAV5UCE7</accession>
<protein>
    <recommendedName>
        <fullName evidence="5">SAM-dependent MTase TRM10-type domain-containing protein</fullName>
    </recommendedName>
</protein>
<dbReference type="InterPro" id="IPR007356">
    <property type="entry name" value="tRNA_m1G_MeTrfase_euk"/>
</dbReference>
<organism evidence="6 7">
    <name type="scientific">Pristionchus entomophagus</name>
    <dbReference type="NCBI Taxonomy" id="358040"/>
    <lineage>
        <taxon>Eukaryota</taxon>
        <taxon>Metazoa</taxon>
        <taxon>Ecdysozoa</taxon>
        <taxon>Nematoda</taxon>
        <taxon>Chromadorea</taxon>
        <taxon>Rhabditida</taxon>
        <taxon>Rhabditina</taxon>
        <taxon>Diplogasteromorpha</taxon>
        <taxon>Diplogasteroidea</taxon>
        <taxon>Neodiplogasteridae</taxon>
        <taxon>Pristionchus</taxon>
    </lineage>
</organism>
<dbReference type="Proteomes" id="UP001432027">
    <property type="component" value="Unassembled WGS sequence"/>
</dbReference>
<dbReference type="EMBL" id="BTSX01000006">
    <property type="protein sequence ID" value="GMT04631.1"/>
    <property type="molecule type" value="Genomic_DNA"/>
</dbReference>
<feature type="coiled-coil region" evidence="4">
    <location>
        <begin position="105"/>
        <end position="132"/>
    </location>
</feature>
<comment type="caution">
    <text evidence="6">The sequence shown here is derived from an EMBL/GenBank/DDBJ whole genome shotgun (WGS) entry which is preliminary data.</text>
</comment>
<keyword evidence="3" id="KW-0949">S-adenosyl-L-methionine</keyword>
<sequence length="405" mass="47954">MERCRRQFENVFRYLKWRSTRAFDSHSTVKPILWREKKNVNIPQSLKIGGSEELAHLETIRREMELYSSLSDYYPKRPLSEDSWRSLIKCETLKQRIDQVKFFRLNEIKEEKDKEKREKARLERIRENEQSDINSPSFLSTLVSFHESRQREQYQRVVAALRTERGIEVVPRVVIDCRFLPLLSPRGANLTANQIQYIISENRERTVPWPLTLACFDESIEEMRKLKKRKIPILLGPSSWVDVIPDVSEKRLSDLFPPSSCVYLSPDGEEELEEVEEDKVYIIGGIVDRVLERGIPKKASREAANREGIKSVKLPIDKYVKWQSGTRFLTLNAVIGILQEVYDRGGKGEEAWTHAMRRFIPTRNIRVAEEKNPLTRFHHERIREYDRQIREIIDQELKRVRRSKY</sequence>
<dbReference type="PANTHER" id="PTHR13563:SF5">
    <property type="entry name" value="TRNA METHYLTRANSFERASE 10 HOMOLOG C"/>
    <property type="match status" value="1"/>
</dbReference>
<evidence type="ECO:0000313" key="7">
    <source>
        <dbReference type="Proteomes" id="UP001432027"/>
    </source>
</evidence>
<dbReference type="GO" id="GO:0005739">
    <property type="term" value="C:mitochondrion"/>
    <property type="evidence" value="ECO:0007669"/>
    <property type="project" value="TreeGrafter"/>
</dbReference>